<protein>
    <submittedName>
        <fullName evidence="3">VanZ family protein</fullName>
    </submittedName>
</protein>
<keyword evidence="1" id="KW-1133">Transmembrane helix</keyword>
<dbReference type="Pfam" id="PF04892">
    <property type="entry name" value="VanZ"/>
    <property type="match status" value="1"/>
</dbReference>
<dbReference type="EMBL" id="JBHMFC010000016">
    <property type="protein sequence ID" value="MFB9056234.1"/>
    <property type="molecule type" value="Genomic_DNA"/>
</dbReference>
<accession>A0ABV5FA28</accession>
<comment type="caution">
    <text evidence="3">The sequence shown here is derived from an EMBL/GenBank/DDBJ whole genome shotgun (WGS) entry which is preliminary data.</text>
</comment>
<dbReference type="PANTHER" id="PTHR28008:SF1">
    <property type="entry name" value="DOMAIN PROTEIN, PUTATIVE (AFU_ORTHOLOGUE AFUA_3G10980)-RELATED"/>
    <property type="match status" value="1"/>
</dbReference>
<reference evidence="3 4" key="1">
    <citation type="submission" date="2024-09" db="EMBL/GenBank/DDBJ databases">
        <authorList>
            <person name="Sun Q."/>
            <person name="Mori K."/>
        </authorList>
    </citation>
    <scope>NUCLEOTIDE SEQUENCE [LARGE SCALE GENOMIC DNA]</scope>
    <source>
        <strain evidence="3 4">CECT 8622</strain>
    </source>
</reference>
<dbReference type="InterPro" id="IPR006976">
    <property type="entry name" value="VanZ-like"/>
</dbReference>
<feature type="transmembrane region" description="Helical" evidence="1">
    <location>
        <begin position="38"/>
        <end position="58"/>
    </location>
</feature>
<dbReference type="Proteomes" id="UP001589585">
    <property type="component" value="Unassembled WGS sequence"/>
</dbReference>
<organism evidence="3 4">
    <name type="scientific">Mariniflexile ostreae</name>
    <dbReference type="NCBI Taxonomy" id="1520892"/>
    <lineage>
        <taxon>Bacteria</taxon>
        <taxon>Pseudomonadati</taxon>
        <taxon>Bacteroidota</taxon>
        <taxon>Flavobacteriia</taxon>
        <taxon>Flavobacteriales</taxon>
        <taxon>Flavobacteriaceae</taxon>
        <taxon>Mariniflexile</taxon>
    </lineage>
</organism>
<feature type="transmembrane region" description="Helical" evidence="1">
    <location>
        <begin position="101"/>
        <end position="119"/>
    </location>
</feature>
<proteinExistence type="predicted"/>
<keyword evidence="4" id="KW-1185">Reference proteome</keyword>
<evidence type="ECO:0000256" key="1">
    <source>
        <dbReference type="SAM" id="Phobius"/>
    </source>
</evidence>
<evidence type="ECO:0000313" key="4">
    <source>
        <dbReference type="Proteomes" id="UP001589585"/>
    </source>
</evidence>
<gene>
    <name evidence="3" type="ORF">ACFFU9_05705</name>
</gene>
<sequence length="125" mass="14297">MLKYFWILSAVAYTALLTTASLINLRGLPSIKISFADKIFHFSAYFVLTILWVLAFFYNFNYKKTKALKYVFIISVSFGIFIEVLQGALTTVRSFDIYDMMANTLGALLAVVALSFYNFKNIKKL</sequence>
<dbReference type="PANTHER" id="PTHR28008">
    <property type="entry name" value="DOMAIN PROTEIN, PUTATIVE (AFU_ORTHOLOGUE AFUA_3G10980)-RELATED"/>
    <property type="match status" value="1"/>
</dbReference>
<keyword evidence="1" id="KW-0812">Transmembrane</keyword>
<evidence type="ECO:0000259" key="2">
    <source>
        <dbReference type="Pfam" id="PF04892"/>
    </source>
</evidence>
<evidence type="ECO:0000313" key="3">
    <source>
        <dbReference type="EMBL" id="MFB9056234.1"/>
    </source>
</evidence>
<dbReference type="NCBIfam" id="NF037970">
    <property type="entry name" value="vanZ_1"/>
    <property type="match status" value="1"/>
</dbReference>
<keyword evidence="1" id="KW-0472">Membrane</keyword>
<dbReference type="RefSeq" id="WP_379860432.1">
    <property type="nucleotide sequence ID" value="NZ_JBHMFC010000016.1"/>
</dbReference>
<feature type="domain" description="VanZ-like" evidence="2">
    <location>
        <begin position="29"/>
        <end position="115"/>
    </location>
</feature>
<feature type="transmembrane region" description="Helical" evidence="1">
    <location>
        <begin position="70"/>
        <end position="89"/>
    </location>
</feature>
<name>A0ABV5FA28_9FLAO</name>